<evidence type="ECO:0000256" key="1">
    <source>
        <dbReference type="SAM" id="MobiDB-lite"/>
    </source>
</evidence>
<sequence length="66" mass="7155">MTGTYPARLIDAVLEAGAKEEQAAWTAWTVLYFLLWLVQEEQAAPGRFDDRPAGAVDAGTHPAGRP</sequence>
<dbReference type="Proteomes" id="UP000034034">
    <property type="component" value="Chromosome"/>
</dbReference>
<accession>A0A0F7FSQ6</accession>
<dbReference type="KEGG" id="sxi:SXIM_12350"/>
<dbReference type="SUPFAM" id="SSF48498">
    <property type="entry name" value="Tetracyclin repressor-like, C-terminal domain"/>
    <property type="match status" value="1"/>
</dbReference>
<organism evidence="2 3">
    <name type="scientific">Streptomyces xiamenensis</name>
    <dbReference type="NCBI Taxonomy" id="408015"/>
    <lineage>
        <taxon>Bacteria</taxon>
        <taxon>Bacillati</taxon>
        <taxon>Actinomycetota</taxon>
        <taxon>Actinomycetes</taxon>
        <taxon>Kitasatosporales</taxon>
        <taxon>Streptomycetaceae</taxon>
        <taxon>Streptomyces</taxon>
    </lineage>
</organism>
<protein>
    <submittedName>
        <fullName evidence="2">Transcriptional regulator</fullName>
    </submittedName>
</protein>
<dbReference type="PATRIC" id="fig|408015.6.peg.1268"/>
<dbReference type="HOGENOM" id="CLU_2829623_0_0_11"/>
<proteinExistence type="predicted"/>
<evidence type="ECO:0000313" key="2">
    <source>
        <dbReference type="EMBL" id="AKG42619.1"/>
    </source>
</evidence>
<feature type="region of interest" description="Disordered" evidence="1">
    <location>
        <begin position="47"/>
        <end position="66"/>
    </location>
</feature>
<gene>
    <name evidence="2" type="ORF">SXIM_12350</name>
</gene>
<dbReference type="RefSeq" id="WP_053116096.1">
    <property type="nucleotide sequence ID" value="NZ_CP009922.3"/>
</dbReference>
<dbReference type="EMBL" id="CP009922">
    <property type="protein sequence ID" value="AKG42619.1"/>
    <property type="molecule type" value="Genomic_DNA"/>
</dbReference>
<dbReference type="Gene3D" id="1.10.357.10">
    <property type="entry name" value="Tetracycline Repressor, domain 2"/>
    <property type="match status" value="1"/>
</dbReference>
<keyword evidence="3" id="KW-1185">Reference proteome</keyword>
<evidence type="ECO:0000313" key="3">
    <source>
        <dbReference type="Proteomes" id="UP000034034"/>
    </source>
</evidence>
<dbReference type="STRING" id="408015.SXIM_12350"/>
<reference evidence="2" key="1">
    <citation type="submission" date="2019-08" db="EMBL/GenBank/DDBJ databases">
        <title>Complete genome sequence of a mangrove-derived Streptomyces xiamenensis.</title>
        <authorList>
            <person name="Xu J."/>
        </authorList>
    </citation>
    <scope>NUCLEOTIDE SEQUENCE</scope>
    <source>
        <strain evidence="2">318</strain>
    </source>
</reference>
<dbReference type="AlphaFoldDB" id="A0A0F7FSQ6"/>
<dbReference type="InterPro" id="IPR036271">
    <property type="entry name" value="Tet_transcr_reg_TetR-rel_C_sf"/>
</dbReference>
<name>A0A0F7FSQ6_9ACTN</name>